<accession>A0A0V0ZB11</accession>
<comment type="caution">
    <text evidence="1">The sequence shown here is derived from an EMBL/GenBank/DDBJ whole genome shotgun (WGS) entry which is preliminary data.</text>
</comment>
<proteinExistence type="predicted"/>
<gene>
    <name evidence="1" type="ORF">T01_8152</name>
</gene>
<dbReference type="AlphaFoldDB" id="A0A0V0ZB11"/>
<sequence length="47" mass="5295">MPQGVKNLHIPPRLRPRHFIAQYLPSGSYASGYASGIFSKIFDFSEI</sequence>
<name>A0A0V0ZB11_TRISP</name>
<dbReference type="InParanoid" id="A0A0V0ZB11"/>
<evidence type="ECO:0000313" key="2">
    <source>
        <dbReference type="Proteomes" id="UP000054776"/>
    </source>
</evidence>
<dbReference type="EMBL" id="JYDH01002553">
    <property type="protein sequence ID" value="KRY09528.1"/>
    <property type="molecule type" value="Genomic_DNA"/>
</dbReference>
<organism evidence="1 2">
    <name type="scientific">Trichinella spiralis</name>
    <name type="common">Trichina worm</name>
    <dbReference type="NCBI Taxonomy" id="6334"/>
    <lineage>
        <taxon>Eukaryota</taxon>
        <taxon>Metazoa</taxon>
        <taxon>Ecdysozoa</taxon>
        <taxon>Nematoda</taxon>
        <taxon>Enoplea</taxon>
        <taxon>Dorylaimia</taxon>
        <taxon>Trichinellida</taxon>
        <taxon>Trichinellidae</taxon>
        <taxon>Trichinella</taxon>
    </lineage>
</organism>
<protein>
    <submittedName>
        <fullName evidence="1">Uncharacterized protein</fullName>
    </submittedName>
</protein>
<evidence type="ECO:0000313" key="1">
    <source>
        <dbReference type="EMBL" id="KRY09528.1"/>
    </source>
</evidence>
<dbReference type="Proteomes" id="UP000054776">
    <property type="component" value="Unassembled WGS sequence"/>
</dbReference>
<reference evidence="1 2" key="1">
    <citation type="submission" date="2015-01" db="EMBL/GenBank/DDBJ databases">
        <title>Evolution of Trichinella species and genotypes.</title>
        <authorList>
            <person name="Korhonen P.K."/>
            <person name="Edoardo P."/>
            <person name="Giuseppe L.R."/>
            <person name="Gasser R.B."/>
        </authorList>
    </citation>
    <scope>NUCLEOTIDE SEQUENCE [LARGE SCALE GENOMIC DNA]</scope>
    <source>
        <strain evidence="1">ISS3</strain>
    </source>
</reference>
<keyword evidence="2" id="KW-1185">Reference proteome</keyword>